<dbReference type="SUPFAM" id="SSF51735">
    <property type="entry name" value="NAD(P)-binding Rossmann-fold domains"/>
    <property type="match status" value="1"/>
</dbReference>
<evidence type="ECO:0000313" key="3">
    <source>
        <dbReference type="Proteomes" id="UP000011087"/>
    </source>
</evidence>
<dbReference type="Proteomes" id="UP000011087">
    <property type="component" value="Unassembled WGS sequence"/>
</dbReference>
<dbReference type="PaxDb" id="55529-EKX32276"/>
<dbReference type="InterPro" id="IPR002347">
    <property type="entry name" value="SDR_fam"/>
</dbReference>
<reference evidence="3" key="2">
    <citation type="submission" date="2012-11" db="EMBL/GenBank/DDBJ databases">
        <authorList>
            <person name="Kuo A."/>
            <person name="Curtis B.A."/>
            <person name="Tanifuji G."/>
            <person name="Burki F."/>
            <person name="Gruber A."/>
            <person name="Irimia M."/>
            <person name="Maruyama S."/>
            <person name="Arias M.C."/>
            <person name="Ball S.G."/>
            <person name="Gile G.H."/>
            <person name="Hirakawa Y."/>
            <person name="Hopkins J.F."/>
            <person name="Rensing S.A."/>
            <person name="Schmutz J."/>
            <person name="Symeonidi A."/>
            <person name="Elias M."/>
            <person name="Eveleigh R.J."/>
            <person name="Herman E.K."/>
            <person name="Klute M.J."/>
            <person name="Nakayama T."/>
            <person name="Obornik M."/>
            <person name="Reyes-Prieto A."/>
            <person name="Armbrust E.V."/>
            <person name="Aves S.J."/>
            <person name="Beiko R.G."/>
            <person name="Coutinho P."/>
            <person name="Dacks J.B."/>
            <person name="Durnford D.G."/>
            <person name="Fast N.M."/>
            <person name="Green B.R."/>
            <person name="Grisdale C."/>
            <person name="Hempe F."/>
            <person name="Henrissat B."/>
            <person name="Hoppner M.P."/>
            <person name="Ishida K.-I."/>
            <person name="Kim E."/>
            <person name="Koreny L."/>
            <person name="Kroth P.G."/>
            <person name="Liu Y."/>
            <person name="Malik S.-B."/>
            <person name="Maier U.G."/>
            <person name="McRose D."/>
            <person name="Mock T."/>
            <person name="Neilson J.A."/>
            <person name="Onodera N.T."/>
            <person name="Poole A.M."/>
            <person name="Pritham E.J."/>
            <person name="Richards T.A."/>
            <person name="Rocap G."/>
            <person name="Roy S.W."/>
            <person name="Sarai C."/>
            <person name="Schaack S."/>
            <person name="Shirato S."/>
            <person name="Slamovits C.H."/>
            <person name="Spencer D.F."/>
            <person name="Suzuki S."/>
            <person name="Worden A.Z."/>
            <person name="Zauner S."/>
            <person name="Barry K."/>
            <person name="Bell C."/>
            <person name="Bharti A.K."/>
            <person name="Crow J.A."/>
            <person name="Grimwood J."/>
            <person name="Kramer R."/>
            <person name="Lindquist E."/>
            <person name="Lucas S."/>
            <person name="Salamov A."/>
            <person name="McFadden G.I."/>
            <person name="Lane C.E."/>
            <person name="Keeling P.J."/>
            <person name="Gray M.W."/>
            <person name="Grigoriev I.V."/>
            <person name="Archibald J.M."/>
        </authorList>
    </citation>
    <scope>NUCLEOTIDE SEQUENCE</scope>
    <source>
        <strain evidence="3">CCMP2712</strain>
    </source>
</reference>
<dbReference type="GO" id="GO:0016616">
    <property type="term" value="F:oxidoreductase activity, acting on the CH-OH group of donors, NAD or NADP as acceptor"/>
    <property type="evidence" value="ECO:0007669"/>
    <property type="project" value="TreeGrafter"/>
</dbReference>
<reference evidence="1 3" key="1">
    <citation type="journal article" date="2012" name="Nature">
        <title>Algal genomes reveal evolutionary mosaicism and the fate of nucleomorphs.</title>
        <authorList>
            <consortium name="DOE Joint Genome Institute"/>
            <person name="Curtis B.A."/>
            <person name="Tanifuji G."/>
            <person name="Burki F."/>
            <person name="Gruber A."/>
            <person name="Irimia M."/>
            <person name="Maruyama S."/>
            <person name="Arias M.C."/>
            <person name="Ball S.G."/>
            <person name="Gile G.H."/>
            <person name="Hirakawa Y."/>
            <person name="Hopkins J.F."/>
            <person name="Kuo A."/>
            <person name="Rensing S.A."/>
            <person name="Schmutz J."/>
            <person name="Symeonidi A."/>
            <person name="Elias M."/>
            <person name="Eveleigh R.J."/>
            <person name="Herman E.K."/>
            <person name="Klute M.J."/>
            <person name="Nakayama T."/>
            <person name="Obornik M."/>
            <person name="Reyes-Prieto A."/>
            <person name="Armbrust E.V."/>
            <person name="Aves S.J."/>
            <person name="Beiko R.G."/>
            <person name="Coutinho P."/>
            <person name="Dacks J.B."/>
            <person name="Durnford D.G."/>
            <person name="Fast N.M."/>
            <person name="Green B.R."/>
            <person name="Grisdale C.J."/>
            <person name="Hempel F."/>
            <person name="Henrissat B."/>
            <person name="Hoppner M.P."/>
            <person name="Ishida K."/>
            <person name="Kim E."/>
            <person name="Koreny L."/>
            <person name="Kroth P.G."/>
            <person name="Liu Y."/>
            <person name="Malik S.B."/>
            <person name="Maier U.G."/>
            <person name="McRose D."/>
            <person name="Mock T."/>
            <person name="Neilson J.A."/>
            <person name="Onodera N.T."/>
            <person name="Poole A.M."/>
            <person name="Pritham E.J."/>
            <person name="Richards T.A."/>
            <person name="Rocap G."/>
            <person name="Roy S.W."/>
            <person name="Sarai C."/>
            <person name="Schaack S."/>
            <person name="Shirato S."/>
            <person name="Slamovits C.H."/>
            <person name="Spencer D.F."/>
            <person name="Suzuki S."/>
            <person name="Worden A.Z."/>
            <person name="Zauner S."/>
            <person name="Barry K."/>
            <person name="Bell C."/>
            <person name="Bharti A.K."/>
            <person name="Crow J.A."/>
            <person name="Grimwood J."/>
            <person name="Kramer R."/>
            <person name="Lindquist E."/>
            <person name="Lucas S."/>
            <person name="Salamov A."/>
            <person name="McFadden G.I."/>
            <person name="Lane C.E."/>
            <person name="Keeling P.J."/>
            <person name="Gray M.W."/>
            <person name="Grigoriev I.V."/>
            <person name="Archibald J.M."/>
        </authorList>
    </citation>
    <scope>NUCLEOTIDE SEQUENCE</scope>
    <source>
        <strain evidence="1 3">CCMP2712</strain>
    </source>
</reference>
<dbReference type="Pfam" id="PF00106">
    <property type="entry name" value="adh_short"/>
    <property type="match status" value="1"/>
</dbReference>
<dbReference type="PRINTS" id="PR00081">
    <property type="entry name" value="GDHRDH"/>
</dbReference>
<dbReference type="AlphaFoldDB" id="L1I7Q4"/>
<dbReference type="KEGG" id="gtt:GUITHDRAFT_166747"/>
<dbReference type="PANTHER" id="PTHR45458:SF1">
    <property type="entry name" value="SHORT CHAIN DEHYDROGENASE"/>
    <property type="match status" value="1"/>
</dbReference>
<protein>
    <recommendedName>
        <fullName evidence="4">NAD(P)-binding protein</fullName>
    </recommendedName>
</protein>
<dbReference type="Gene3D" id="3.40.50.720">
    <property type="entry name" value="NAD(P)-binding Rossmann-like Domain"/>
    <property type="match status" value="1"/>
</dbReference>
<proteinExistence type="predicted"/>
<dbReference type="eggNOG" id="KOG1611">
    <property type="taxonomic scope" value="Eukaryota"/>
</dbReference>
<reference evidence="2" key="3">
    <citation type="submission" date="2015-06" db="UniProtKB">
        <authorList>
            <consortium name="EnsemblProtists"/>
        </authorList>
    </citation>
    <scope>IDENTIFICATION</scope>
</reference>
<dbReference type="RefSeq" id="XP_005819256.1">
    <property type="nucleotide sequence ID" value="XM_005819199.1"/>
</dbReference>
<name>L1I7Q4_GUITC</name>
<dbReference type="HOGENOM" id="CLU_010194_9_1_1"/>
<gene>
    <name evidence="1" type="ORF">GUITHDRAFT_166747</name>
</gene>
<evidence type="ECO:0000313" key="1">
    <source>
        <dbReference type="EMBL" id="EKX32276.1"/>
    </source>
</evidence>
<dbReference type="InterPro" id="IPR036291">
    <property type="entry name" value="NAD(P)-bd_dom_sf"/>
</dbReference>
<sequence>MEKDDQTPRTPLGALSRVLVVGSSRGIGLEFVKQLLAKECLVVATYRGESPGEEMQKLKAKYGEKLELLQLDVKDEKSVASAAEALKARFKGNPELTHIVHNAGIYGPSGSFDGKPRSGRSAAPAVTKQSMMDVFEVNTVGPLLVAQSFVPLLKKPKSPQDYPILAILTSKVGSVDDNGSGGAYAYRASKSACNIVAKSLFNDLRDEAAVFLLHPGYVRTDMTNGQGLINADESVSGMLRAIEATDGSTPFRWVDYKACLIPW</sequence>
<accession>L1I7Q4</accession>
<dbReference type="PANTHER" id="PTHR45458">
    <property type="entry name" value="SHORT-CHAIN DEHYDROGENASE/REDUCTASE SDR"/>
    <property type="match status" value="1"/>
</dbReference>
<dbReference type="OMA" id="GIGLEYC"/>
<keyword evidence="3" id="KW-1185">Reference proteome</keyword>
<dbReference type="OrthoDB" id="1933717at2759"/>
<dbReference type="CDD" id="cd05325">
    <property type="entry name" value="carb_red_sniffer_like_SDR_c"/>
    <property type="match status" value="1"/>
</dbReference>
<evidence type="ECO:0000313" key="2">
    <source>
        <dbReference type="EnsemblProtists" id="EKX32276"/>
    </source>
</evidence>
<dbReference type="InterPro" id="IPR052184">
    <property type="entry name" value="SDR_enzymes"/>
</dbReference>
<dbReference type="EnsemblProtists" id="EKX32276">
    <property type="protein sequence ID" value="EKX32276"/>
    <property type="gene ID" value="GUITHDRAFT_166747"/>
</dbReference>
<dbReference type="GeneID" id="17289004"/>
<dbReference type="EMBL" id="JH993201">
    <property type="protein sequence ID" value="EKX32276.1"/>
    <property type="molecule type" value="Genomic_DNA"/>
</dbReference>
<organism evidence="1">
    <name type="scientific">Guillardia theta (strain CCMP2712)</name>
    <name type="common">Cryptophyte</name>
    <dbReference type="NCBI Taxonomy" id="905079"/>
    <lineage>
        <taxon>Eukaryota</taxon>
        <taxon>Cryptophyceae</taxon>
        <taxon>Pyrenomonadales</taxon>
        <taxon>Geminigeraceae</taxon>
        <taxon>Guillardia</taxon>
    </lineage>
</organism>
<evidence type="ECO:0008006" key="4">
    <source>
        <dbReference type="Google" id="ProtNLM"/>
    </source>
</evidence>